<evidence type="ECO:0000259" key="1">
    <source>
        <dbReference type="PROSITE" id="PS50943"/>
    </source>
</evidence>
<dbReference type="EMBL" id="JAEINI020000002">
    <property type="protein sequence ID" value="MCB5226217.1"/>
    <property type="molecule type" value="Genomic_DNA"/>
</dbReference>
<dbReference type="Gene3D" id="1.10.260.40">
    <property type="entry name" value="lambda repressor-like DNA-binding domains"/>
    <property type="match status" value="1"/>
</dbReference>
<comment type="caution">
    <text evidence="2">The sequence shown here is derived from an EMBL/GenBank/DDBJ whole genome shotgun (WGS) entry which is preliminary data.</text>
</comment>
<protein>
    <submittedName>
        <fullName evidence="2">Helix-turn-helix domain-containing protein</fullName>
    </submittedName>
</protein>
<dbReference type="CDD" id="cd00093">
    <property type="entry name" value="HTH_XRE"/>
    <property type="match status" value="1"/>
</dbReference>
<evidence type="ECO:0000313" key="3">
    <source>
        <dbReference type="Proteomes" id="UP000633814"/>
    </source>
</evidence>
<proteinExistence type="predicted"/>
<name>A0ABS8C1M1_9ALTE</name>
<gene>
    <name evidence="2" type="ORF">JAO78_005245</name>
</gene>
<dbReference type="SUPFAM" id="SSF47413">
    <property type="entry name" value="lambda repressor-like DNA-binding domains"/>
    <property type="match status" value="1"/>
</dbReference>
<sequence>MRDTGPHGGLILKLIRERKGFTQEQVSEIMGIARRTYQRWEAGESEPEFGLVFMICECVFKVELLDAITIAREYEIERKRA</sequence>
<organism evidence="2 3">
    <name type="scientific">Alishewanella maricola</name>
    <dbReference type="NCBI Taxonomy" id="2795740"/>
    <lineage>
        <taxon>Bacteria</taxon>
        <taxon>Pseudomonadati</taxon>
        <taxon>Pseudomonadota</taxon>
        <taxon>Gammaproteobacteria</taxon>
        <taxon>Alteromonadales</taxon>
        <taxon>Alteromonadaceae</taxon>
        <taxon>Alishewanella</taxon>
    </lineage>
</organism>
<dbReference type="InterPro" id="IPR010982">
    <property type="entry name" value="Lambda_DNA-bd_dom_sf"/>
</dbReference>
<evidence type="ECO:0000313" key="2">
    <source>
        <dbReference type="EMBL" id="MCB5226217.1"/>
    </source>
</evidence>
<dbReference type="InterPro" id="IPR001387">
    <property type="entry name" value="Cro/C1-type_HTH"/>
</dbReference>
<feature type="domain" description="HTH cro/C1-type" evidence="1">
    <location>
        <begin position="12"/>
        <end position="68"/>
    </location>
</feature>
<dbReference type="PROSITE" id="PS50943">
    <property type="entry name" value="HTH_CROC1"/>
    <property type="match status" value="1"/>
</dbReference>
<dbReference type="Proteomes" id="UP000633814">
    <property type="component" value="Unassembled WGS sequence"/>
</dbReference>
<accession>A0ABS8C1M1</accession>
<reference evidence="2 3" key="1">
    <citation type="submission" date="2021-10" db="EMBL/GenBank/DDBJ databases">
        <title>Alishewanella koreense sp. nov. isolated from seawater of southwestern coast in South Korea and the proposal for the reclassification of Rheinheimera perlucida and Rheinheimera tuosuensis as Arsukibacterium perlucida and Arsukibacterium tuosuensis.</title>
        <authorList>
            <person name="Kim K.H."/>
            <person name="Ruan W."/>
            <person name="Kim K.R."/>
            <person name="Baek J.H."/>
            <person name="Jeon C.O."/>
        </authorList>
    </citation>
    <scope>NUCLEOTIDE SEQUENCE [LARGE SCALE GENOMIC DNA]</scope>
    <source>
        <strain evidence="2 3">16-MA</strain>
    </source>
</reference>
<keyword evidence="3" id="KW-1185">Reference proteome</keyword>
<dbReference type="RefSeq" id="WP_226750303.1">
    <property type="nucleotide sequence ID" value="NZ_JAEINI020000002.1"/>
</dbReference>
<dbReference type="SMART" id="SM00530">
    <property type="entry name" value="HTH_XRE"/>
    <property type="match status" value="1"/>
</dbReference>
<dbReference type="Pfam" id="PF01381">
    <property type="entry name" value="HTH_3"/>
    <property type="match status" value="1"/>
</dbReference>